<protein>
    <submittedName>
        <fullName evidence="1">Uncharacterized protein</fullName>
    </submittedName>
</protein>
<dbReference type="RefSeq" id="WP_192744318.1">
    <property type="nucleotide sequence ID" value="NZ_JADBEJ010000005.1"/>
</dbReference>
<proteinExistence type="predicted"/>
<dbReference type="EMBL" id="JADBEJ010000005">
    <property type="protein sequence ID" value="MBE1577063.1"/>
    <property type="molecule type" value="Genomic_DNA"/>
</dbReference>
<organism evidence="1 2">
    <name type="scientific">Amycolatopsis roodepoortensis</name>
    <dbReference type="NCBI Taxonomy" id="700274"/>
    <lineage>
        <taxon>Bacteria</taxon>
        <taxon>Bacillati</taxon>
        <taxon>Actinomycetota</taxon>
        <taxon>Actinomycetes</taxon>
        <taxon>Pseudonocardiales</taxon>
        <taxon>Pseudonocardiaceae</taxon>
        <taxon>Amycolatopsis</taxon>
    </lineage>
</organism>
<name>A0ABR9LA70_9PSEU</name>
<keyword evidence="2" id="KW-1185">Reference proteome</keyword>
<accession>A0ABR9LA70</accession>
<dbReference type="Proteomes" id="UP000656548">
    <property type="component" value="Unassembled WGS sequence"/>
</dbReference>
<evidence type="ECO:0000313" key="1">
    <source>
        <dbReference type="EMBL" id="MBE1577063.1"/>
    </source>
</evidence>
<sequence length="114" mass="13197">MTWPEKDTRRVSLRNGQSFLWHLDADWETTTRAIRVKEDGTDGQILVLDPYHHDFLPTRTQVRRAIRDAFRAGWQPATRRPPLEMVFDGERFVPLSPLNDGLRPVPPRGLPAGR</sequence>
<comment type="caution">
    <text evidence="1">The sequence shown here is derived from an EMBL/GenBank/DDBJ whole genome shotgun (WGS) entry which is preliminary data.</text>
</comment>
<gene>
    <name evidence="1" type="ORF">H4W30_004123</name>
</gene>
<evidence type="ECO:0000313" key="2">
    <source>
        <dbReference type="Proteomes" id="UP000656548"/>
    </source>
</evidence>
<reference evidence="1 2" key="1">
    <citation type="submission" date="2020-10" db="EMBL/GenBank/DDBJ databases">
        <title>Sequencing the genomes of 1000 actinobacteria strains.</title>
        <authorList>
            <person name="Klenk H.-P."/>
        </authorList>
    </citation>
    <scope>NUCLEOTIDE SEQUENCE [LARGE SCALE GENOMIC DNA]</scope>
    <source>
        <strain evidence="1 2">DSM 46661</strain>
    </source>
</reference>